<organism evidence="4 5">
    <name type="scientific">Clavelina lepadiformis</name>
    <name type="common">Light-bulb sea squirt</name>
    <name type="synonym">Ascidia lepadiformis</name>
    <dbReference type="NCBI Taxonomy" id="159417"/>
    <lineage>
        <taxon>Eukaryota</taxon>
        <taxon>Metazoa</taxon>
        <taxon>Chordata</taxon>
        <taxon>Tunicata</taxon>
        <taxon>Ascidiacea</taxon>
        <taxon>Aplousobranchia</taxon>
        <taxon>Clavelinidae</taxon>
        <taxon>Clavelina</taxon>
    </lineage>
</organism>
<dbReference type="InterPro" id="IPR001611">
    <property type="entry name" value="Leu-rich_rpt"/>
</dbReference>
<keyword evidence="2" id="KW-0433">Leucine-rich repeat</keyword>
<keyword evidence="1" id="KW-0343">GTPase activation</keyword>
<evidence type="ECO:0008006" key="6">
    <source>
        <dbReference type="Google" id="ProtNLM"/>
    </source>
</evidence>
<dbReference type="PANTHER" id="PTHR24113:SF12">
    <property type="entry name" value="RAN GTPASE-ACTIVATING PROTEIN 1"/>
    <property type="match status" value="1"/>
</dbReference>
<dbReference type="SMART" id="SM00367">
    <property type="entry name" value="LRR_CC"/>
    <property type="match status" value="5"/>
</dbReference>
<evidence type="ECO:0000256" key="1">
    <source>
        <dbReference type="ARBA" id="ARBA00022468"/>
    </source>
</evidence>
<dbReference type="SMART" id="SM00368">
    <property type="entry name" value="LRR_RI"/>
    <property type="match status" value="6"/>
</dbReference>
<dbReference type="InterPro" id="IPR032675">
    <property type="entry name" value="LRR_dom_sf"/>
</dbReference>
<evidence type="ECO:0000256" key="2">
    <source>
        <dbReference type="ARBA" id="ARBA00022614"/>
    </source>
</evidence>
<evidence type="ECO:0000313" key="4">
    <source>
        <dbReference type="EMBL" id="CAK8688529.1"/>
    </source>
</evidence>
<sequence length="280" mass="29978">MKKLDLYDNNLGNGGASHISTCLSKIEELDIGRCYISASGIKSISDAISKLPEPMKKLNLYDNNLGDRGASHISTCLSKIEELDIGKCKISASGIKSISDAISKLPEPMKKLDISWNNLCDDGASHISTCLSKIEELDISKCNISASGIKSISDAISKLPEPMKKLDLFGNNLGDDGASHISTCLSKIEELDIGLCDISASGIKCISDAISKLPQPMKKLNLWSNNLGDDGASHISTCLSKIEELNIGLCDISASGIKCISDAISKLPEPKPRVDVLDWQ</sequence>
<dbReference type="Pfam" id="PF13516">
    <property type="entry name" value="LRR_6"/>
    <property type="match status" value="9"/>
</dbReference>
<gene>
    <name evidence="4" type="ORF">CVLEPA_LOCUS20531</name>
</gene>
<dbReference type="PANTHER" id="PTHR24113">
    <property type="entry name" value="RAN GTPASE-ACTIVATING PROTEIN 1"/>
    <property type="match status" value="1"/>
</dbReference>
<dbReference type="Gene3D" id="3.80.10.10">
    <property type="entry name" value="Ribonuclease Inhibitor"/>
    <property type="match status" value="2"/>
</dbReference>
<dbReference type="Proteomes" id="UP001642483">
    <property type="component" value="Unassembled WGS sequence"/>
</dbReference>
<proteinExistence type="predicted"/>
<keyword evidence="5" id="KW-1185">Reference proteome</keyword>
<protein>
    <recommendedName>
        <fullName evidence="6">RNI-like protein</fullName>
    </recommendedName>
</protein>
<dbReference type="EMBL" id="CAWYQH010000108">
    <property type="protein sequence ID" value="CAK8688529.1"/>
    <property type="molecule type" value="Genomic_DNA"/>
</dbReference>
<keyword evidence="3" id="KW-0677">Repeat</keyword>
<comment type="caution">
    <text evidence="4">The sequence shown here is derived from an EMBL/GenBank/DDBJ whole genome shotgun (WGS) entry which is preliminary data.</text>
</comment>
<accession>A0ABP0GD29</accession>
<reference evidence="4 5" key="1">
    <citation type="submission" date="2024-02" db="EMBL/GenBank/DDBJ databases">
        <authorList>
            <person name="Daric V."/>
            <person name="Darras S."/>
        </authorList>
    </citation>
    <scope>NUCLEOTIDE SEQUENCE [LARGE SCALE GENOMIC DNA]</scope>
</reference>
<dbReference type="InterPro" id="IPR006553">
    <property type="entry name" value="Leu-rich_rpt_Cys-con_subtyp"/>
</dbReference>
<dbReference type="SUPFAM" id="SSF52047">
    <property type="entry name" value="RNI-like"/>
    <property type="match status" value="1"/>
</dbReference>
<evidence type="ECO:0000256" key="3">
    <source>
        <dbReference type="ARBA" id="ARBA00022737"/>
    </source>
</evidence>
<name>A0ABP0GD29_CLALP</name>
<evidence type="ECO:0000313" key="5">
    <source>
        <dbReference type="Proteomes" id="UP001642483"/>
    </source>
</evidence>
<dbReference type="InterPro" id="IPR027038">
    <property type="entry name" value="RanGap"/>
</dbReference>